<dbReference type="InterPro" id="IPR002645">
    <property type="entry name" value="STAS_dom"/>
</dbReference>
<keyword evidence="8" id="KW-1185">Reference proteome</keyword>
<dbReference type="CDD" id="cd07042">
    <property type="entry name" value="STAS_SulP_like_sulfate_transporter"/>
    <property type="match status" value="1"/>
</dbReference>
<keyword evidence="2 5" id="KW-0812">Transmembrane</keyword>
<dbReference type="Gene3D" id="3.30.750.24">
    <property type="entry name" value="STAS domain"/>
    <property type="match status" value="1"/>
</dbReference>
<reference evidence="7 8" key="1">
    <citation type="journal article" date="2024" name="Environ. Microbiol.">
        <title>Novel evolutionary insights on the interactions of the Holosporales (Alphaproteobacteria) with eukaryotic hosts from comparative genomics.</title>
        <authorList>
            <person name="Giovannini M."/>
            <person name="Petroni G."/>
            <person name="Castelli M."/>
        </authorList>
    </citation>
    <scope>NUCLEOTIDE SEQUENCE [LARGE SCALE GENOMIC DNA]</scope>
    <source>
        <strain evidence="7 8">US_Bl 15I1</strain>
    </source>
</reference>
<comment type="subcellular location">
    <subcellularLocation>
        <location evidence="1">Membrane</location>
        <topology evidence="1">Multi-pass membrane protein</topology>
    </subcellularLocation>
</comment>
<feature type="transmembrane region" description="Helical" evidence="5">
    <location>
        <begin position="330"/>
        <end position="360"/>
    </location>
</feature>
<feature type="transmembrane region" description="Helical" evidence="5">
    <location>
        <begin position="161"/>
        <end position="189"/>
    </location>
</feature>
<feature type="transmembrane region" description="Helical" evidence="5">
    <location>
        <begin position="50"/>
        <end position="71"/>
    </location>
</feature>
<evidence type="ECO:0000256" key="3">
    <source>
        <dbReference type="ARBA" id="ARBA00022989"/>
    </source>
</evidence>
<evidence type="ECO:0000313" key="7">
    <source>
        <dbReference type="EMBL" id="WVX67355.1"/>
    </source>
</evidence>
<keyword evidence="3 5" id="KW-1133">Transmembrane helix</keyword>
<keyword evidence="4 5" id="KW-0472">Membrane</keyword>
<organism evidence="7 8">
    <name type="scientific">Candidatus Bealeia paramacronuclearis</name>
    <dbReference type="NCBI Taxonomy" id="1921001"/>
    <lineage>
        <taxon>Bacteria</taxon>
        <taxon>Pseudomonadati</taxon>
        <taxon>Pseudomonadota</taxon>
        <taxon>Alphaproteobacteria</taxon>
        <taxon>Holosporales</taxon>
        <taxon>Holosporaceae</taxon>
        <taxon>Candidatus Bealeia</taxon>
    </lineage>
</organism>
<evidence type="ECO:0000259" key="6">
    <source>
        <dbReference type="PROSITE" id="PS50801"/>
    </source>
</evidence>
<dbReference type="Proteomes" id="UP001330434">
    <property type="component" value="Chromosome"/>
</dbReference>
<dbReference type="Pfam" id="PF01740">
    <property type="entry name" value="STAS"/>
    <property type="match status" value="1"/>
</dbReference>
<protein>
    <submittedName>
        <fullName evidence="7">MFS transporter</fullName>
    </submittedName>
</protein>
<feature type="transmembrane region" description="Helical" evidence="5">
    <location>
        <begin position="380"/>
        <end position="410"/>
    </location>
</feature>
<evidence type="ECO:0000256" key="4">
    <source>
        <dbReference type="ARBA" id="ARBA00023136"/>
    </source>
</evidence>
<dbReference type="InterPro" id="IPR036513">
    <property type="entry name" value="STAS_dom_sf"/>
</dbReference>
<dbReference type="InterPro" id="IPR011547">
    <property type="entry name" value="SLC26A/SulP_dom"/>
</dbReference>
<dbReference type="PANTHER" id="PTHR11814">
    <property type="entry name" value="SULFATE TRANSPORTER"/>
    <property type="match status" value="1"/>
</dbReference>
<sequence>MIAILKTYKSGGFTFQSLGSNIISGLIVGIVAMPLAMAFAIASGAKPEQGLYTSIISAVIVGIFGGTRTQIAGPTGAFIAILMTITVQHGIVGLQMATFMAGIILILMGVAKLGSFIKFIPDPVIVGFTSGIAVIIFIGQWDNFFGFPDFSQKFHHFHEKMIAFLYALPNFHFTTTILGFLSLGILIFAPKIPYLKSAPSPLVALVIVTCLQAHFGFSDVATIGSTFGEIPQKLPDFQIPAITLSRIIELAGPAFTIALLGAIESLLSATVADGMAGTRHNSNQELIGQGLANIICPFFGGFASTGAIARTATSIRNGATNPIAAIIHSLTLLIMILALAPLAYHIPLTALAAILFVVAYNMSEMHRFAFMFNHAPQSDIIILLTTFVLTVMTDLVVAVNVGVILSILLFTRRMSQSVHIDQEKEEHLEEELLALGFDRLPHNVLVYSVQGPFFFGAAETLERALSATHADPTSLILRLKGVPFMDVTGLQTFKDIIYDYQKRGVDVYLCEANSKVQQKLERMGILKIIHGNQVYLSIREALNFIRWETSSSSRML</sequence>
<feature type="transmembrane region" description="Helical" evidence="5">
    <location>
        <begin position="247"/>
        <end position="267"/>
    </location>
</feature>
<proteinExistence type="predicted"/>
<dbReference type="InterPro" id="IPR001902">
    <property type="entry name" value="SLC26A/SulP_fam"/>
</dbReference>
<evidence type="ECO:0000256" key="5">
    <source>
        <dbReference type="SAM" id="Phobius"/>
    </source>
</evidence>
<dbReference type="EMBL" id="CP133270">
    <property type="protein sequence ID" value="WVX67355.1"/>
    <property type="molecule type" value="Genomic_DNA"/>
</dbReference>
<dbReference type="RefSeq" id="WP_331256123.1">
    <property type="nucleotide sequence ID" value="NZ_CP133270.1"/>
</dbReference>
<feature type="transmembrane region" description="Helical" evidence="5">
    <location>
        <begin position="77"/>
        <end position="107"/>
    </location>
</feature>
<gene>
    <name evidence="7" type="ORF">Bealeia1_01556</name>
</gene>
<name>A0ABZ2C6P2_9PROT</name>
<dbReference type="PROSITE" id="PS50801">
    <property type="entry name" value="STAS"/>
    <property type="match status" value="1"/>
</dbReference>
<feature type="transmembrane region" description="Helical" evidence="5">
    <location>
        <begin position="22"/>
        <end position="43"/>
    </location>
</feature>
<feature type="transmembrane region" description="Helical" evidence="5">
    <location>
        <begin position="287"/>
        <end position="309"/>
    </location>
</feature>
<feature type="transmembrane region" description="Helical" evidence="5">
    <location>
        <begin position="119"/>
        <end position="141"/>
    </location>
</feature>
<dbReference type="Pfam" id="PF00916">
    <property type="entry name" value="Sulfate_transp"/>
    <property type="match status" value="1"/>
</dbReference>
<accession>A0ABZ2C6P2</accession>
<evidence type="ECO:0000256" key="2">
    <source>
        <dbReference type="ARBA" id="ARBA00022692"/>
    </source>
</evidence>
<evidence type="ECO:0000256" key="1">
    <source>
        <dbReference type="ARBA" id="ARBA00004141"/>
    </source>
</evidence>
<feature type="domain" description="STAS" evidence="6">
    <location>
        <begin position="443"/>
        <end position="545"/>
    </location>
</feature>
<evidence type="ECO:0000313" key="8">
    <source>
        <dbReference type="Proteomes" id="UP001330434"/>
    </source>
</evidence>
<dbReference type="SUPFAM" id="SSF52091">
    <property type="entry name" value="SpoIIaa-like"/>
    <property type="match status" value="1"/>
</dbReference>